<keyword evidence="2" id="KW-1185">Reference proteome</keyword>
<protein>
    <submittedName>
        <fullName evidence="1">Uncharacterized protein</fullName>
    </submittedName>
</protein>
<accession>A0ABX2KUN9</accession>
<evidence type="ECO:0000313" key="2">
    <source>
        <dbReference type="Proteomes" id="UP000639419"/>
    </source>
</evidence>
<gene>
    <name evidence="1" type="ORF">GBZ26_14325</name>
</gene>
<name>A0ABX2KUN9_9PROT</name>
<dbReference type="Proteomes" id="UP000639419">
    <property type="component" value="Unassembled WGS sequence"/>
</dbReference>
<evidence type="ECO:0000313" key="1">
    <source>
        <dbReference type="EMBL" id="NUB20378.1"/>
    </source>
</evidence>
<proteinExistence type="predicted"/>
<comment type="caution">
    <text evidence="1">The sequence shown here is derived from an EMBL/GenBank/DDBJ whole genome shotgun (WGS) entry which is preliminary data.</text>
</comment>
<dbReference type="EMBL" id="WHOR01000096">
    <property type="protein sequence ID" value="NUB20378.1"/>
    <property type="molecule type" value="Genomic_DNA"/>
</dbReference>
<organism evidence="1 2">
    <name type="scientific">Azospirillum formosense</name>
    <dbReference type="NCBI Taxonomy" id="861533"/>
    <lineage>
        <taxon>Bacteria</taxon>
        <taxon>Pseudomonadati</taxon>
        <taxon>Pseudomonadota</taxon>
        <taxon>Alphaproteobacteria</taxon>
        <taxon>Rhodospirillales</taxon>
        <taxon>Azospirillaceae</taxon>
        <taxon>Azospirillum</taxon>
    </lineage>
</organism>
<sequence length="160" mass="17893">MIELIKSIVPKIETSFGCVIEVDAQVLEEAKIRAAETLIHINMDSPNEIKQAGHYAFWIRKLKPIRIINLAELRSAVDHLSQQGLIRGKIEEIQCSAKPQQAWMFVNELFAVLAALAIAKTGGYDVQIDKRSLHDLATTMRYHSFSPGALVAVLWAKVKT</sequence>
<dbReference type="RefSeq" id="WP_174439414.1">
    <property type="nucleotide sequence ID" value="NZ_BAABCC010000044.1"/>
</dbReference>
<reference evidence="1 2" key="1">
    <citation type="submission" date="2019-10" db="EMBL/GenBank/DDBJ databases">
        <title>Genome sequence of Azospirillum formosense CC-Nfb-7.</title>
        <authorList>
            <person name="Ambrosini A."/>
            <person name="Sant'Anna F.H."/>
            <person name="Cassan F.D."/>
            <person name="Souza E.M."/>
            <person name="Passaglia L.M.P."/>
        </authorList>
    </citation>
    <scope>NUCLEOTIDE SEQUENCE [LARGE SCALE GENOMIC DNA]</scope>
    <source>
        <strain evidence="1 2">CC-NFb-7</strain>
    </source>
</reference>